<dbReference type="OrthoDB" id="129545at2759"/>
<name>A0A9W6YAC4_9STRA</name>
<evidence type="ECO:0000256" key="1">
    <source>
        <dbReference type="SAM" id="MobiDB-lite"/>
    </source>
</evidence>
<proteinExistence type="predicted"/>
<feature type="compositionally biased region" description="Gly residues" evidence="1">
    <location>
        <begin position="12"/>
        <end position="26"/>
    </location>
</feature>
<feature type="region of interest" description="Disordered" evidence="1">
    <location>
        <begin position="1"/>
        <end position="101"/>
    </location>
</feature>
<dbReference type="AlphaFoldDB" id="A0A9W6YAC4"/>
<comment type="caution">
    <text evidence="2">The sequence shown here is derived from an EMBL/GenBank/DDBJ whole genome shotgun (WGS) entry which is preliminary data.</text>
</comment>
<protein>
    <submittedName>
        <fullName evidence="2">Unnamed protein product</fullName>
    </submittedName>
</protein>
<sequence length="185" mass="19003">MAAGKGSHSEGGRGGGRAQGGLAGEGGCDRGTICPESPIQEDAHQATSDGQDCEEVEPEGESGLDELVKTSVGGVDEEVSQAKGRVSDSSLPGHDDQDDLAALEAKPLSTVPEEVSVWRSGISEIADAIRARTQVAQTADYGGGTPIVRGGAEGLLTVVLGHARVLHKCTKAHSLDNTHRVTISR</sequence>
<accession>A0A9W6YAC4</accession>
<gene>
    <name evidence="2" type="ORF">Pfra01_002664900</name>
</gene>
<dbReference type="Proteomes" id="UP001165121">
    <property type="component" value="Unassembled WGS sequence"/>
</dbReference>
<dbReference type="EMBL" id="BSXT01005703">
    <property type="protein sequence ID" value="GMF61189.1"/>
    <property type="molecule type" value="Genomic_DNA"/>
</dbReference>
<evidence type="ECO:0000313" key="2">
    <source>
        <dbReference type="EMBL" id="GMF61189.1"/>
    </source>
</evidence>
<evidence type="ECO:0000313" key="3">
    <source>
        <dbReference type="Proteomes" id="UP001165121"/>
    </source>
</evidence>
<keyword evidence="3" id="KW-1185">Reference proteome</keyword>
<feature type="compositionally biased region" description="Acidic residues" evidence="1">
    <location>
        <begin position="51"/>
        <end position="64"/>
    </location>
</feature>
<reference evidence="2" key="1">
    <citation type="submission" date="2023-04" db="EMBL/GenBank/DDBJ databases">
        <title>Phytophthora fragariaefolia NBRC 109709.</title>
        <authorList>
            <person name="Ichikawa N."/>
            <person name="Sato H."/>
            <person name="Tonouchi N."/>
        </authorList>
    </citation>
    <scope>NUCLEOTIDE SEQUENCE</scope>
    <source>
        <strain evidence="2">NBRC 109709</strain>
    </source>
</reference>
<organism evidence="2 3">
    <name type="scientific">Phytophthora fragariaefolia</name>
    <dbReference type="NCBI Taxonomy" id="1490495"/>
    <lineage>
        <taxon>Eukaryota</taxon>
        <taxon>Sar</taxon>
        <taxon>Stramenopiles</taxon>
        <taxon>Oomycota</taxon>
        <taxon>Peronosporomycetes</taxon>
        <taxon>Peronosporales</taxon>
        <taxon>Peronosporaceae</taxon>
        <taxon>Phytophthora</taxon>
    </lineage>
</organism>